<keyword evidence="5 6" id="KW-0472">Membrane</keyword>
<evidence type="ECO:0000256" key="4">
    <source>
        <dbReference type="ARBA" id="ARBA00022989"/>
    </source>
</evidence>
<evidence type="ECO:0000256" key="6">
    <source>
        <dbReference type="SAM" id="Phobius"/>
    </source>
</evidence>
<organism evidence="8 9">
    <name type="scientific">Zhouia amylolytica</name>
    <dbReference type="NCBI Taxonomy" id="376730"/>
    <lineage>
        <taxon>Bacteria</taxon>
        <taxon>Pseudomonadati</taxon>
        <taxon>Bacteroidota</taxon>
        <taxon>Flavobacteriia</taxon>
        <taxon>Flavobacteriales</taxon>
        <taxon>Flavobacteriaceae</taxon>
        <taxon>Zhouia</taxon>
    </lineage>
</organism>
<dbReference type="NCBIfam" id="TIGR03954">
    <property type="entry name" value="integ_memb_HG"/>
    <property type="match status" value="1"/>
</dbReference>
<reference evidence="8 9" key="1">
    <citation type="submission" date="2016-10" db="EMBL/GenBank/DDBJ databases">
        <authorList>
            <person name="de Groot N.N."/>
        </authorList>
    </citation>
    <scope>NUCLEOTIDE SEQUENCE [LARGE SCALE GENOMIC DNA]</scope>
    <source>
        <strain evidence="8 9">CGMCC 1.6114</strain>
    </source>
</reference>
<keyword evidence="3 6" id="KW-0812">Transmembrane</keyword>
<name>A0A1I6ULQ7_9FLAO</name>
<keyword evidence="4 6" id="KW-1133">Transmembrane helix</keyword>
<feature type="transmembrane region" description="Helical" evidence="6">
    <location>
        <begin position="39"/>
        <end position="58"/>
    </location>
</feature>
<dbReference type="Pfam" id="PF12823">
    <property type="entry name" value="DUF3817"/>
    <property type="match status" value="1"/>
</dbReference>
<dbReference type="InterPro" id="IPR023845">
    <property type="entry name" value="DUF3817_TM"/>
</dbReference>
<evidence type="ECO:0000313" key="9">
    <source>
        <dbReference type="Proteomes" id="UP000183209"/>
    </source>
</evidence>
<evidence type="ECO:0000259" key="7">
    <source>
        <dbReference type="Pfam" id="PF12823"/>
    </source>
</evidence>
<feature type="domain" description="DUF3817" evidence="7">
    <location>
        <begin position="3"/>
        <end position="90"/>
    </location>
</feature>
<dbReference type="GO" id="GO:0005886">
    <property type="term" value="C:plasma membrane"/>
    <property type="evidence" value="ECO:0007669"/>
    <property type="project" value="UniProtKB-SubCell"/>
</dbReference>
<comment type="subcellular location">
    <subcellularLocation>
        <location evidence="1">Cell membrane</location>
        <topology evidence="1">Multi-pass membrane protein</topology>
    </subcellularLocation>
</comment>
<sequence length="92" mass="10721">MNLKNFRIVSILEGISYLLILGVTMPLKYMLDQHAPNQYIGMMHGILFMMYVVMALVLKNKQNWSAYTLGIILLCSIIPFGTFWMDRKYLRA</sequence>
<protein>
    <submittedName>
        <fullName evidence="8">Integral membrane protein</fullName>
    </submittedName>
</protein>
<dbReference type="OrthoDB" id="1121311at2"/>
<accession>A0A1I6ULQ7</accession>
<feature type="transmembrane region" description="Helical" evidence="6">
    <location>
        <begin position="64"/>
        <end position="85"/>
    </location>
</feature>
<dbReference type="EMBL" id="FPAG01000007">
    <property type="protein sequence ID" value="SFT02217.1"/>
    <property type="molecule type" value="Genomic_DNA"/>
</dbReference>
<evidence type="ECO:0000256" key="1">
    <source>
        <dbReference type="ARBA" id="ARBA00004651"/>
    </source>
</evidence>
<keyword evidence="2" id="KW-1003">Cell membrane</keyword>
<evidence type="ECO:0000256" key="5">
    <source>
        <dbReference type="ARBA" id="ARBA00023136"/>
    </source>
</evidence>
<evidence type="ECO:0000313" key="8">
    <source>
        <dbReference type="EMBL" id="SFT02217.1"/>
    </source>
</evidence>
<dbReference type="RefSeq" id="WP_038263708.1">
    <property type="nucleotide sequence ID" value="NZ_FPAG01000007.1"/>
</dbReference>
<evidence type="ECO:0000256" key="2">
    <source>
        <dbReference type="ARBA" id="ARBA00022475"/>
    </source>
</evidence>
<proteinExistence type="predicted"/>
<dbReference type="AlphaFoldDB" id="A0A1I6ULQ7"/>
<dbReference type="PANTHER" id="PTHR40077:SF1">
    <property type="entry name" value="MEMBRANE PROTEIN"/>
    <property type="match status" value="1"/>
</dbReference>
<dbReference type="PANTHER" id="PTHR40077">
    <property type="entry name" value="MEMBRANE PROTEIN-RELATED"/>
    <property type="match status" value="1"/>
</dbReference>
<dbReference type="Proteomes" id="UP000183209">
    <property type="component" value="Unassembled WGS sequence"/>
</dbReference>
<evidence type="ECO:0000256" key="3">
    <source>
        <dbReference type="ARBA" id="ARBA00022692"/>
    </source>
</evidence>
<gene>
    <name evidence="8" type="ORF">SAMN04487906_2562</name>
</gene>
<feature type="transmembrane region" description="Helical" evidence="6">
    <location>
        <begin position="6"/>
        <end position="27"/>
    </location>
</feature>